<dbReference type="GeneID" id="54421008"/>
<keyword evidence="3" id="KW-1185">Reference proteome</keyword>
<dbReference type="AlphaFoldDB" id="A0A6G1FQM8"/>
<reference evidence="4" key="3">
    <citation type="submission" date="2025-04" db="UniProtKB">
        <authorList>
            <consortium name="RefSeq"/>
        </authorList>
    </citation>
    <scope>IDENTIFICATION</scope>
    <source>
        <strain evidence="4">CBS 781.70</strain>
    </source>
</reference>
<sequence length="172" mass="19107">MKQHHQTLLTRPSDSASKDSRGSYAVNHPIRPVYQRNEAKRRRVVEDIATGDPVGIPFLYNNLSIDPLHPCTSIMRPSWQSAFPWRPYRPSRPPRLPLPSTTETHLVTTIVLPSPALPPIPSAAYEPHTAALDTRFPCPSANAGTPSTDSLDYTNNSVLHSTRIYDTHATGH</sequence>
<dbReference type="EMBL" id="ML975192">
    <property type="protein sequence ID" value="KAF1808046.1"/>
    <property type="molecule type" value="Genomic_DNA"/>
</dbReference>
<gene>
    <name evidence="2 4" type="ORF">P152DRAFT_462922</name>
</gene>
<accession>A0A6G1FQM8</accession>
<organism evidence="2">
    <name type="scientific">Eremomyces bilateralis CBS 781.70</name>
    <dbReference type="NCBI Taxonomy" id="1392243"/>
    <lineage>
        <taxon>Eukaryota</taxon>
        <taxon>Fungi</taxon>
        <taxon>Dikarya</taxon>
        <taxon>Ascomycota</taxon>
        <taxon>Pezizomycotina</taxon>
        <taxon>Dothideomycetes</taxon>
        <taxon>Dothideomycetes incertae sedis</taxon>
        <taxon>Eremomycetales</taxon>
        <taxon>Eremomycetaceae</taxon>
        <taxon>Eremomyces</taxon>
    </lineage>
</organism>
<dbReference type="RefSeq" id="XP_033529677.1">
    <property type="nucleotide sequence ID" value="XM_033680438.1"/>
</dbReference>
<evidence type="ECO:0000313" key="4">
    <source>
        <dbReference type="RefSeq" id="XP_033529677.1"/>
    </source>
</evidence>
<feature type="compositionally biased region" description="Polar residues" evidence="1">
    <location>
        <begin position="1"/>
        <end position="15"/>
    </location>
</feature>
<evidence type="ECO:0000313" key="3">
    <source>
        <dbReference type="Proteomes" id="UP000504638"/>
    </source>
</evidence>
<reference evidence="2 4" key="1">
    <citation type="submission" date="2020-01" db="EMBL/GenBank/DDBJ databases">
        <authorList>
            <consortium name="DOE Joint Genome Institute"/>
            <person name="Haridas S."/>
            <person name="Albert R."/>
            <person name="Binder M."/>
            <person name="Bloem J."/>
            <person name="Labutti K."/>
            <person name="Salamov A."/>
            <person name="Andreopoulos B."/>
            <person name="Baker S.E."/>
            <person name="Barry K."/>
            <person name="Bills G."/>
            <person name="Bluhm B.H."/>
            <person name="Cannon C."/>
            <person name="Castanera R."/>
            <person name="Culley D.E."/>
            <person name="Daum C."/>
            <person name="Ezra D."/>
            <person name="Gonzalez J.B."/>
            <person name="Henrissat B."/>
            <person name="Kuo A."/>
            <person name="Liang C."/>
            <person name="Lipzen A."/>
            <person name="Lutzoni F."/>
            <person name="Magnuson J."/>
            <person name="Mondo S."/>
            <person name="Nolan M."/>
            <person name="Ohm R."/>
            <person name="Pangilinan J."/>
            <person name="Park H.-J."/>
            <person name="Ramirez L."/>
            <person name="Alfaro M."/>
            <person name="Sun H."/>
            <person name="Tritt A."/>
            <person name="Yoshinaga Y."/>
            <person name="Zwiers L.-H."/>
            <person name="Turgeon B.G."/>
            <person name="Goodwin S.B."/>
            <person name="Spatafora J.W."/>
            <person name="Crous P.W."/>
            <person name="Grigoriev I.V."/>
        </authorList>
    </citation>
    <scope>NUCLEOTIDE SEQUENCE</scope>
    <source>
        <strain evidence="2 4">CBS 781.70</strain>
    </source>
</reference>
<proteinExistence type="predicted"/>
<protein>
    <submittedName>
        <fullName evidence="2 4">Uncharacterized protein</fullName>
    </submittedName>
</protein>
<evidence type="ECO:0000256" key="1">
    <source>
        <dbReference type="SAM" id="MobiDB-lite"/>
    </source>
</evidence>
<reference evidence="4" key="2">
    <citation type="submission" date="2020-04" db="EMBL/GenBank/DDBJ databases">
        <authorList>
            <consortium name="NCBI Genome Project"/>
        </authorList>
    </citation>
    <scope>NUCLEOTIDE SEQUENCE</scope>
    <source>
        <strain evidence="4">CBS 781.70</strain>
    </source>
</reference>
<evidence type="ECO:0000313" key="2">
    <source>
        <dbReference type="EMBL" id="KAF1808046.1"/>
    </source>
</evidence>
<name>A0A6G1FQM8_9PEZI</name>
<dbReference type="Proteomes" id="UP000504638">
    <property type="component" value="Unplaced"/>
</dbReference>
<feature type="region of interest" description="Disordered" evidence="1">
    <location>
        <begin position="1"/>
        <end position="25"/>
    </location>
</feature>